<dbReference type="GO" id="GO:0004392">
    <property type="term" value="F:heme oxygenase (decyclizing) activity"/>
    <property type="evidence" value="ECO:0007669"/>
    <property type="project" value="InterPro"/>
</dbReference>
<dbReference type="CDD" id="cd19165">
    <property type="entry name" value="HemeO"/>
    <property type="match status" value="1"/>
</dbReference>
<evidence type="ECO:0000256" key="1">
    <source>
        <dbReference type="ARBA" id="ARBA00022617"/>
    </source>
</evidence>
<dbReference type="Proteomes" id="UP000238362">
    <property type="component" value="Unassembled WGS sequence"/>
</dbReference>
<dbReference type="GO" id="GO:0046872">
    <property type="term" value="F:metal ion binding"/>
    <property type="evidence" value="ECO:0007669"/>
    <property type="project" value="UniProtKB-KW"/>
</dbReference>
<accession>A0A2T0M0Y6</accession>
<dbReference type="Pfam" id="PF01126">
    <property type="entry name" value="Heme_oxygenase"/>
    <property type="match status" value="1"/>
</dbReference>
<organism evidence="6 7">
    <name type="scientific">Prauserella shujinwangii</name>
    <dbReference type="NCBI Taxonomy" id="1453103"/>
    <lineage>
        <taxon>Bacteria</taxon>
        <taxon>Bacillati</taxon>
        <taxon>Actinomycetota</taxon>
        <taxon>Actinomycetes</taxon>
        <taxon>Pseudonocardiales</taxon>
        <taxon>Pseudonocardiaceae</taxon>
        <taxon>Prauserella</taxon>
    </lineage>
</organism>
<dbReference type="InterPro" id="IPR002051">
    <property type="entry name" value="Haem_Oase"/>
</dbReference>
<gene>
    <name evidence="6" type="ORF">B0I33_102346</name>
</gene>
<comment type="caution">
    <text evidence="6">The sequence shown here is derived from an EMBL/GenBank/DDBJ whole genome shotgun (WGS) entry which is preliminary data.</text>
</comment>
<dbReference type="PRINTS" id="PR00088">
    <property type="entry name" value="HAEMOXYGNASE"/>
</dbReference>
<dbReference type="PIRSF" id="PIRSF000343">
    <property type="entry name" value="Haem_Oase"/>
    <property type="match status" value="1"/>
</dbReference>
<dbReference type="InterPro" id="IPR016053">
    <property type="entry name" value="Haem_Oase-like"/>
</dbReference>
<dbReference type="OrthoDB" id="5493802at2"/>
<reference evidence="6 7" key="1">
    <citation type="submission" date="2018-03" db="EMBL/GenBank/DDBJ databases">
        <title>Genomic Encyclopedia of Type Strains, Phase III (KMG-III): the genomes of soil and plant-associated and newly described type strains.</title>
        <authorList>
            <person name="Whitman W."/>
        </authorList>
    </citation>
    <scope>NUCLEOTIDE SEQUENCE [LARGE SCALE GENOMIC DNA]</scope>
    <source>
        <strain evidence="6 7">CGMCC 4.7125</strain>
    </source>
</reference>
<protein>
    <submittedName>
        <fullName evidence="6">Heme oxygenase</fullName>
    </submittedName>
</protein>
<evidence type="ECO:0000256" key="4">
    <source>
        <dbReference type="PIRSR" id="PIRSR000343-1"/>
    </source>
</evidence>
<dbReference type="EMBL" id="PVNH01000002">
    <property type="protein sequence ID" value="PRX50227.1"/>
    <property type="molecule type" value="Genomic_DNA"/>
</dbReference>
<feature type="binding site" description="axial binding residue" evidence="5">
    <location>
        <position position="20"/>
    </location>
    <ligand>
        <name>heme b</name>
        <dbReference type="ChEBI" id="CHEBI:60344"/>
    </ligand>
    <ligandPart>
        <name>Fe</name>
        <dbReference type="ChEBI" id="CHEBI:18248"/>
    </ligandPart>
</feature>
<name>A0A2T0M0Y6_9PSEU</name>
<proteinExistence type="predicted"/>
<keyword evidence="1 4" id="KW-0349">Heme</keyword>
<dbReference type="AlphaFoldDB" id="A0A2T0M0Y6"/>
<dbReference type="PANTHER" id="PTHR10720">
    <property type="entry name" value="HEME OXYGENASE"/>
    <property type="match status" value="1"/>
</dbReference>
<dbReference type="RefSeq" id="WP_106177335.1">
    <property type="nucleotide sequence ID" value="NZ_PVNH01000002.1"/>
</dbReference>
<dbReference type="GO" id="GO:0006788">
    <property type="term" value="P:heme oxidation"/>
    <property type="evidence" value="ECO:0007669"/>
    <property type="project" value="InterPro"/>
</dbReference>
<dbReference type="SUPFAM" id="SSF48613">
    <property type="entry name" value="Heme oxygenase-like"/>
    <property type="match status" value="1"/>
</dbReference>
<dbReference type="GO" id="GO:0006979">
    <property type="term" value="P:response to oxidative stress"/>
    <property type="evidence" value="ECO:0007669"/>
    <property type="project" value="TreeGrafter"/>
</dbReference>
<feature type="binding site" evidence="4">
    <location>
        <position position="128"/>
    </location>
    <ligand>
        <name>heme b</name>
        <dbReference type="ChEBI" id="CHEBI:60344"/>
    </ligand>
</feature>
<evidence type="ECO:0000256" key="3">
    <source>
        <dbReference type="ARBA" id="ARBA00023004"/>
    </source>
</evidence>
<dbReference type="PANTHER" id="PTHR10720:SF0">
    <property type="entry name" value="HEME OXYGENASE"/>
    <property type="match status" value="1"/>
</dbReference>
<evidence type="ECO:0000256" key="5">
    <source>
        <dbReference type="PIRSR" id="PIRSR000343-2"/>
    </source>
</evidence>
<dbReference type="GO" id="GO:0020037">
    <property type="term" value="F:heme binding"/>
    <property type="evidence" value="ECO:0007669"/>
    <property type="project" value="TreeGrafter"/>
</dbReference>
<evidence type="ECO:0000313" key="6">
    <source>
        <dbReference type="EMBL" id="PRX50227.1"/>
    </source>
</evidence>
<dbReference type="GO" id="GO:0042167">
    <property type="term" value="P:heme catabolic process"/>
    <property type="evidence" value="ECO:0007669"/>
    <property type="project" value="TreeGrafter"/>
</dbReference>
<sequence>MTVLSGAFSEALRHSTRQVHDRAHHSRYMSALLDGALSLAGYTRLAAQYWFVYRELEAAGEAMAGDPVGAPFVVDELRRVPALAEDLAFLAGPDWERTIRPVPATERYVDRLREVAFDWPGGFVAHHYTRYLGDLAGGQVVGALLRRTYGITGAGARFYDFGALGSPSAFRRHYKANLDAAPWGEAERQRIVAETLHAFELNIAVLADLAESSEELAAA</sequence>
<evidence type="ECO:0000313" key="7">
    <source>
        <dbReference type="Proteomes" id="UP000238362"/>
    </source>
</evidence>
<keyword evidence="7" id="KW-1185">Reference proteome</keyword>
<feature type="binding site" evidence="4">
    <location>
        <position position="13"/>
    </location>
    <ligand>
        <name>heme b</name>
        <dbReference type="ChEBI" id="CHEBI:60344"/>
    </ligand>
</feature>
<keyword evidence="3 5" id="KW-0408">Iron</keyword>
<dbReference type="Gene3D" id="1.20.910.10">
    <property type="entry name" value="Heme oxygenase-like"/>
    <property type="match status" value="1"/>
</dbReference>
<evidence type="ECO:0000256" key="2">
    <source>
        <dbReference type="ARBA" id="ARBA00022723"/>
    </source>
</evidence>
<dbReference type="InterPro" id="IPR016084">
    <property type="entry name" value="Haem_Oase-like_multi-hlx"/>
</dbReference>
<keyword evidence="2 5" id="KW-0479">Metal-binding</keyword>